<evidence type="ECO:0000313" key="8">
    <source>
        <dbReference type="Proteomes" id="UP000325577"/>
    </source>
</evidence>
<evidence type="ECO:0000256" key="1">
    <source>
        <dbReference type="ARBA" id="ARBA00022617"/>
    </source>
</evidence>
<dbReference type="GO" id="GO:0020037">
    <property type="term" value="F:heme binding"/>
    <property type="evidence" value="ECO:0007669"/>
    <property type="project" value="InterPro"/>
</dbReference>
<keyword evidence="4 6" id="KW-0408">Iron</keyword>
<proteinExistence type="inferred from homology"/>
<dbReference type="InterPro" id="IPR036396">
    <property type="entry name" value="Cyt_P450_sf"/>
</dbReference>
<evidence type="ECO:0000256" key="4">
    <source>
        <dbReference type="ARBA" id="ARBA00023004"/>
    </source>
</evidence>
<dbReference type="InterPro" id="IPR001128">
    <property type="entry name" value="Cyt_P450"/>
</dbReference>
<evidence type="ECO:0000313" key="7">
    <source>
        <dbReference type="EMBL" id="KAA8550584.1"/>
    </source>
</evidence>
<gene>
    <name evidence="7" type="ORF">F0562_002268</name>
</gene>
<dbReference type="Pfam" id="PF00067">
    <property type="entry name" value="p450"/>
    <property type="match status" value="2"/>
</dbReference>
<dbReference type="InterPro" id="IPR050651">
    <property type="entry name" value="Plant_Cytochrome_P450_Monoox"/>
</dbReference>
<evidence type="ECO:0000256" key="2">
    <source>
        <dbReference type="ARBA" id="ARBA00022723"/>
    </source>
</evidence>
<dbReference type="GO" id="GO:0016705">
    <property type="term" value="F:oxidoreductase activity, acting on paired donors, with incorporation or reduction of molecular oxygen"/>
    <property type="evidence" value="ECO:0007669"/>
    <property type="project" value="InterPro"/>
</dbReference>
<dbReference type="SUPFAM" id="SSF48264">
    <property type="entry name" value="Cytochrome P450"/>
    <property type="match status" value="1"/>
</dbReference>
<dbReference type="Gene3D" id="1.10.630.10">
    <property type="entry name" value="Cytochrome P450"/>
    <property type="match status" value="2"/>
</dbReference>
<name>A0A5J5C6W6_9ASTE</name>
<evidence type="ECO:0000256" key="3">
    <source>
        <dbReference type="ARBA" id="ARBA00023002"/>
    </source>
</evidence>
<keyword evidence="2 6" id="KW-0479">Metal-binding</keyword>
<reference evidence="7 8" key="1">
    <citation type="submission" date="2019-09" db="EMBL/GenBank/DDBJ databases">
        <title>A chromosome-level genome assembly of the Chinese tupelo Nyssa sinensis.</title>
        <authorList>
            <person name="Yang X."/>
            <person name="Kang M."/>
            <person name="Yang Y."/>
            <person name="Xiong H."/>
            <person name="Wang M."/>
            <person name="Zhang Z."/>
            <person name="Wang Z."/>
            <person name="Wu H."/>
            <person name="Ma T."/>
            <person name="Liu J."/>
            <person name="Xi Z."/>
        </authorList>
    </citation>
    <scope>NUCLEOTIDE SEQUENCE [LARGE SCALE GENOMIC DNA]</scope>
    <source>
        <strain evidence="7">J267</strain>
        <tissue evidence="7">Leaf</tissue>
    </source>
</reference>
<dbReference type="EMBL" id="CM018031">
    <property type="protein sequence ID" value="KAA8550584.1"/>
    <property type="molecule type" value="Genomic_DNA"/>
</dbReference>
<dbReference type="AlphaFoldDB" id="A0A5J5C6W6"/>
<dbReference type="PANTHER" id="PTHR47947">
    <property type="entry name" value="CYTOCHROME P450 82C3-RELATED"/>
    <property type="match status" value="1"/>
</dbReference>
<keyword evidence="8" id="KW-1185">Reference proteome</keyword>
<dbReference type="Proteomes" id="UP000325577">
    <property type="component" value="Linkage Group LG0"/>
</dbReference>
<protein>
    <recommendedName>
        <fullName evidence="9">Cytochrome P450</fullName>
    </recommendedName>
</protein>
<comment type="similarity">
    <text evidence="6">Belongs to the cytochrome P450 family.</text>
</comment>
<keyword evidence="1 6" id="KW-0349">Heme</keyword>
<dbReference type="InterPro" id="IPR017972">
    <property type="entry name" value="Cyt_P450_CS"/>
</dbReference>
<dbReference type="PANTHER" id="PTHR47947:SF8">
    <property type="entry name" value="CYTOCHROME P450 82C4-LIKE"/>
    <property type="match status" value="1"/>
</dbReference>
<evidence type="ECO:0000256" key="6">
    <source>
        <dbReference type="RuleBase" id="RU000461"/>
    </source>
</evidence>
<evidence type="ECO:0008006" key="9">
    <source>
        <dbReference type="Google" id="ProtNLM"/>
    </source>
</evidence>
<organism evidence="7 8">
    <name type="scientific">Nyssa sinensis</name>
    <dbReference type="NCBI Taxonomy" id="561372"/>
    <lineage>
        <taxon>Eukaryota</taxon>
        <taxon>Viridiplantae</taxon>
        <taxon>Streptophyta</taxon>
        <taxon>Embryophyta</taxon>
        <taxon>Tracheophyta</taxon>
        <taxon>Spermatophyta</taxon>
        <taxon>Magnoliopsida</taxon>
        <taxon>eudicotyledons</taxon>
        <taxon>Gunneridae</taxon>
        <taxon>Pentapetalae</taxon>
        <taxon>asterids</taxon>
        <taxon>Cornales</taxon>
        <taxon>Nyssaceae</taxon>
        <taxon>Nyssa</taxon>
    </lineage>
</organism>
<accession>A0A5J5C6W6</accession>
<dbReference type="GO" id="GO:0046246">
    <property type="term" value="P:terpene biosynthetic process"/>
    <property type="evidence" value="ECO:0007669"/>
    <property type="project" value="TreeGrafter"/>
</dbReference>
<dbReference type="PROSITE" id="PS00086">
    <property type="entry name" value="CYTOCHROME_P450"/>
    <property type="match status" value="1"/>
</dbReference>
<dbReference type="GO" id="GO:0004497">
    <property type="term" value="F:monooxygenase activity"/>
    <property type="evidence" value="ECO:0007669"/>
    <property type="project" value="UniProtKB-KW"/>
</dbReference>
<dbReference type="OrthoDB" id="507451at2759"/>
<keyword evidence="3 6" id="KW-0560">Oxidoreductase</keyword>
<sequence>MVLYKSRRNRAIFKKSKSIEAPRPSGEWPLIGHLPLLGGQLPVARTLEAMADRYGPVFSVGKYLGYDHAVFALAPYGPYWRDVRKMVIMELFTNQRLEKLKHVHASELDSCMKDLHLLCLKNGERPTKVAMNNWFENVTFNISLRMLVGKRFSTSSTDESDSDTGHFKEAITKALYLSGFIVPSDAIPWLEWMDFGGYLKAMKETAMEIDAFIANWLEEHIQKRMKGDTCGEEDFMDVMLSTLAEVTIMSGHNRDTIIRATTMPERFLTTHTNVNVKGQHYEYIPFSTGRRMCLGLTFGSQVVHLTLARVLHGFDIMTLMEGSSLAMPKVSPLEVICTPHLPLELYRNLETLASI</sequence>
<keyword evidence="5 6" id="KW-0503">Monooxygenase</keyword>
<evidence type="ECO:0000256" key="5">
    <source>
        <dbReference type="ARBA" id="ARBA00023033"/>
    </source>
</evidence>
<dbReference type="GO" id="GO:0005506">
    <property type="term" value="F:iron ion binding"/>
    <property type="evidence" value="ECO:0007669"/>
    <property type="project" value="InterPro"/>
</dbReference>